<sequence>MEMLYLKRYENDSEDAVPKAIYHRDDKGRDWYKHLHMFDKKYVVATDFDGNVLCVTTNGASGICPDNMHVFDCDSVPENIGLGAGWTYLNGVFEMNKEQLLKINKNKRAKLLREASDEVAALEDAETLGETTDEETALLKSWRAYRLAVSRVDVNIDNVEWPKKPN</sequence>
<keyword evidence="3" id="KW-1246">Viral tail fiber assembly</keyword>
<protein>
    <submittedName>
        <fullName evidence="4">Tail fiber assembly protein</fullName>
    </submittedName>
</protein>
<comment type="similarity">
    <text evidence="1">Belongs to the tfa family.</text>
</comment>
<dbReference type="GO" id="GO:0098004">
    <property type="term" value="P:virus tail fiber assembly"/>
    <property type="evidence" value="ECO:0007669"/>
    <property type="project" value="UniProtKB-KW"/>
</dbReference>
<dbReference type="Proteomes" id="UP000595300">
    <property type="component" value="Genome"/>
</dbReference>
<evidence type="ECO:0000313" key="4">
    <source>
        <dbReference type="EMBL" id="QPX74710.1"/>
    </source>
</evidence>
<dbReference type="Pfam" id="PF02413">
    <property type="entry name" value="Caudo_TAP"/>
    <property type="match status" value="1"/>
</dbReference>
<dbReference type="InterPro" id="IPR003458">
    <property type="entry name" value="Phage_T4_Gp38_tail_assem"/>
</dbReference>
<name>A0A7T3TKQ0_9CAUD</name>
<accession>A0A7T3TKQ0</accession>
<organism evidence="4 5">
    <name type="scientific">Serratia phage vB_SmaM_Hera</name>
    <dbReference type="NCBI Taxonomy" id="2777369"/>
    <lineage>
        <taxon>Viruses</taxon>
        <taxon>Duplodnaviria</taxon>
        <taxon>Heunggongvirae</taxon>
        <taxon>Uroviricota</taxon>
        <taxon>Caudoviricetes</taxon>
        <taxon>Lindbergviridae</taxon>
        <taxon>Myosmarvirus</taxon>
        <taxon>Myosmarvirus MTx</taxon>
    </lineage>
</organism>
<reference evidence="4 5" key="1">
    <citation type="submission" date="2020-09" db="EMBL/GenBank/DDBJ databases">
        <authorList>
            <person name="Moe H.M.M."/>
            <person name="Stoker T."/>
            <person name="Evans S."/>
            <person name="Hymas C."/>
            <person name="Flor S."/>
            <person name="Gleave A."/>
            <person name="Carr E."/>
            <person name="Breakwell D.P."/>
            <person name="Grose J.H."/>
        </authorList>
    </citation>
    <scope>NUCLEOTIDE SEQUENCE [LARGE SCALE GENOMIC DNA]</scope>
</reference>
<dbReference type="EMBL" id="MW021759">
    <property type="protein sequence ID" value="QPX74710.1"/>
    <property type="molecule type" value="Genomic_DNA"/>
</dbReference>
<keyword evidence="2" id="KW-1245">Viral tail assembly</keyword>
<evidence type="ECO:0000313" key="5">
    <source>
        <dbReference type="Proteomes" id="UP000595300"/>
    </source>
</evidence>
<evidence type="ECO:0000256" key="1">
    <source>
        <dbReference type="ARBA" id="ARBA00008579"/>
    </source>
</evidence>
<keyword evidence="2" id="KW-1188">Viral release from host cell</keyword>
<evidence type="ECO:0000256" key="2">
    <source>
        <dbReference type="ARBA" id="ARBA00022465"/>
    </source>
</evidence>
<proteinExistence type="inferred from homology"/>
<evidence type="ECO:0000256" key="3">
    <source>
        <dbReference type="ARBA" id="ARBA00023138"/>
    </source>
</evidence>